<comment type="subunit">
    <text evidence="5">Component of the 19S regulatory particle (RP/PA700) lid subcomplex of the 26S proteasome. The 26S proteasome is composed of a core protease (CP), known as the 20S proteasome, capped at one or both ends by the 19S regulatory particle (RP/PA700). The RP/PA700 complex is composed of at least 17 different subunits in two subcomplexes, the base and the lid, which form the portions proximal and distal to the 20S proteolytic core, respectively.</text>
</comment>
<reference evidence="7" key="1">
    <citation type="journal article" date="2021" name="Nat. Commun.">
        <title>Genomic analyses provide insights into spinach domestication and the genetic basis of agronomic traits.</title>
        <authorList>
            <person name="Cai X."/>
            <person name="Sun X."/>
            <person name="Xu C."/>
            <person name="Sun H."/>
            <person name="Wang X."/>
            <person name="Ge C."/>
            <person name="Zhang Z."/>
            <person name="Wang Q."/>
            <person name="Fei Z."/>
            <person name="Jiao C."/>
            <person name="Wang Q."/>
        </authorList>
    </citation>
    <scope>NUCLEOTIDE SEQUENCE [LARGE SCALE GENOMIC DNA]</scope>
    <source>
        <strain evidence="7">cv. Varoflay</strain>
    </source>
</reference>
<accession>A0A9R0J703</accession>
<evidence type="ECO:0000313" key="8">
    <source>
        <dbReference type="RefSeq" id="XP_021862401.1"/>
    </source>
</evidence>
<evidence type="ECO:0000259" key="6">
    <source>
        <dbReference type="PROSITE" id="PS50250"/>
    </source>
</evidence>
<dbReference type="PANTHER" id="PTHR10539:SF0">
    <property type="entry name" value="26S PROTEASOME NON-ATPASE REGULATORY SUBUNIT 13"/>
    <property type="match status" value="1"/>
</dbReference>
<dbReference type="InterPro" id="IPR035298">
    <property type="entry name" value="PSMD13"/>
</dbReference>
<dbReference type="SUPFAM" id="SSF46785">
    <property type="entry name" value="Winged helix' DNA-binding domain"/>
    <property type="match status" value="1"/>
</dbReference>
<keyword evidence="4" id="KW-0007">Acetylation</keyword>
<dbReference type="PANTHER" id="PTHR10539">
    <property type="entry name" value="26S PROTEASOME NON-ATPASE REGULATORY SUBUNIT 13"/>
    <property type="match status" value="1"/>
</dbReference>
<dbReference type="OrthoDB" id="1093at2759"/>
<name>A0A9R0J703_SPIOL</name>
<dbReference type="InterPro" id="IPR036390">
    <property type="entry name" value="WH_DNA-bd_sf"/>
</dbReference>
<evidence type="ECO:0000256" key="1">
    <source>
        <dbReference type="ARBA" id="ARBA00002187"/>
    </source>
</evidence>
<dbReference type="PROSITE" id="PS50250">
    <property type="entry name" value="PCI"/>
    <property type="match status" value="1"/>
</dbReference>
<dbReference type="Pfam" id="PF01399">
    <property type="entry name" value="PCI"/>
    <property type="match status" value="1"/>
</dbReference>
<dbReference type="InterPro" id="IPR054179">
    <property type="entry name" value="PSD13_N"/>
</dbReference>
<keyword evidence="3 8" id="KW-0647">Proteasome</keyword>
<dbReference type="GO" id="GO:0006511">
    <property type="term" value="P:ubiquitin-dependent protein catabolic process"/>
    <property type="evidence" value="ECO:0000318"/>
    <property type="project" value="GO_Central"/>
</dbReference>
<dbReference type="Proteomes" id="UP000813463">
    <property type="component" value="Chromosome 6"/>
</dbReference>
<dbReference type="GeneID" id="110801361"/>
<evidence type="ECO:0000256" key="4">
    <source>
        <dbReference type="ARBA" id="ARBA00022990"/>
    </source>
</evidence>
<dbReference type="AlphaFoldDB" id="A0A9R0J703"/>
<protein>
    <submittedName>
        <fullName evidence="8">26S proteasome non-ATPase regulatory subunit 13 homolog A</fullName>
    </submittedName>
</protein>
<dbReference type="KEGG" id="soe:110801361"/>
<dbReference type="Pfam" id="PF22037">
    <property type="entry name" value="PSD13_N"/>
    <property type="match status" value="1"/>
</dbReference>
<evidence type="ECO:0000256" key="2">
    <source>
        <dbReference type="ARBA" id="ARBA00006207"/>
    </source>
</evidence>
<comment type="similarity">
    <text evidence="2">Belongs to the proteasome subunit S11 family.</text>
</comment>
<dbReference type="GO" id="GO:0005198">
    <property type="term" value="F:structural molecule activity"/>
    <property type="evidence" value="ECO:0000318"/>
    <property type="project" value="GO_Central"/>
</dbReference>
<dbReference type="FunFam" id="1.25.40.570:FF:000024">
    <property type="entry name" value="26S proteasome non-ATPase regulatory subunit 13 homolog B"/>
    <property type="match status" value="1"/>
</dbReference>
<keyword evidence="7" id="KW-1185">Reference proteome</keyword>
<dbReference type="GO" id="GO:0005829">
    <property type="term" value="C:cytosol"/>
    <property type="evidence" value="ECO:0000318"/>
    <property type="project" value="GO_Central"/>
</dbReference>
<dbReference type="SMART" id="SM00088">
    <property type="entry name" value="PINT"/>
    <property type="match status" value="1"/>
</dbReference>
<proteinExistence type="inferred from homology"/>
<comment type="function">
    <text evidence="1">Acts as a regulatory subunit of the 26S proteasome which is involved in the ATP-dependent degradation of ubiquitinated proteins.</text>
</comment>
<feature type="domain" description="PCI" evidence="6">
    <location>
        <begin position="174"/>
        <end position="347"/>
    </location>
</feature>
<dbReference type="GO" id="GO:0008541">
    <property type="term" value="C:proteasome regulatory particle, lid subcomplex"/>
    <property type="evidence" value="ECO:0000318"/>
    <property type="project" value="GO_Central"/>
</dbReference>
<reference evidence="8" key="2">
    <citation type="submission" date="2025-08" db="UniProtKB">
        <authorList>
            <consortium name="RefSeq"/>
        </authorList>
    </citation>
    <scope>IDENTIFICATION</scope>
    <source>
        <tissue evidence="8">Leaf</tissue>
    </source>
</reference>
<organism evidence="7 8">
    <name type="scientific">Spinacia oleracea</name>
    <name type="common">Spinach</name>
    <dbReference type="NCBI Taxonomy" id="3562"/>
    <lineage>
        <taxon>Eukaryota</taxon>
        <taxon>Viridiplantae</taxon>
        <taxon>Streptophyta</taxon>
        <taxon>Embryophyta</taxon>
        <taxon>Tracheophyta</taxon>
        <taxon>Spermatophyta</taxon>
        <taxon>Magnoliopsida</taxon>
        <taxon>eudicotyledons</taxon>
        <taxon>Gunneridae</taxon>
        <taxon>Pentapetalae</taxon>
        <taxon>Caryophyllales</taxon>
        <taxon>Chenopodiaceae</taxon>
        <taxon>Chenopodioideae</taxon>
        <taxon>Anserineae</taxon>
        <taxon>Spinacia</taxon>
    </lineage>
</organism>
<dbReference type="GO" id="GO:0005634">
    <property type="term" value="C:nucleus"/>
    <property type="evidence" value="ECO:0000318"/>
    <property type="project" value="GO_Central"/>
</dbReference>
<evidence type="ECO:0000313" key="7">
    <source>
        <dbReference type="Proteomes" id="UP000813463"/>
    </source>
</evidence>
<dbReference type="InterPro" id="IPR000717">
    <property type="entry name" value="PCI_dom"/>
</dbReference>
<dbReference type="RefSeq" id="XP_021862401.1">
    <property type="nucleotide sequence ID" value="XM_022006709.2"/>
</dbReference>
<evidence type="ECO:0000256" key="5">
    <source>
        <dbReference type="ARBA" id="ARBA00064920"/>
    </source>
</evidence>
<sequence length="386" mass="44015">MSAIEYLEAVNSSNPELGDWYSSFAHLYTKELWHQLTVELEKFIALPVFQTGDALIPFYHNFITDFETKINLLKLAHFTVIVSRQYAEKEAAIGYLEGVIEKLHATKENRIEEPVLYVKMQIALLKLEQGEHKACKKLLEDGKTTLDSMTDIDPSVYASFYWVSSQYHKARQEFAEFYKSALLYLAYTSVESLSESFKLDLAFDLSLSALLGENIYNFGELLAHPILKSLLGTKAEWLYYILQAFNSGNLIRYQELCNVHKDALNAQPALVANERKLLEKINILCLMEIIFNRPAEDRTIPLKVIADRTRLSIEDVEYLLMKSLSVHLIEGIIDQVEGTVHVSWVQPRVLGIPQITALRARLDNWLGKVHTTLLSVEAETPDLIAS</sequence>
<gene>
    <name evidence="8" type="primary">LOC110801361</name>
</gene>
<evidence type="ECO:0000256" key="3">
    <source>
        <dbReference type="ARBA" id="ARBA00022942"/>
    </source>
</evidence>